<dbReference type="AlphaFoldDB" id="A0A938WYQ4"/>
<dbReference type="RefSeq" id="WP_204469359.1">
    <property type="nucleotide sequence ID" value="NZ_JACLYU010000014.1"/>
</dbReference>
<proteinExistence type="predicted"/>
<feature type="transmembrane region" description="Helical" evidence="1">
    <location>
        <begin position="193"/>
        <end position="221"/>
    </location>
</feature>
<sequence>MGHRVRNGLLAQAVWYVGMVVLSLVFPSSTEAGVGIGYVPMAMMILLVLGRYWPLRTGDAGRVIAVAFGVLSMLAASRLVTLLPVTPDGKPWIGWALVAGVLLVLLTIVSFGRQMAREDRNHLIRSLSHGVIAGTACIAAFGWTFLPALLGYATAGHAAAWVALAVIAALAVAMGLASVFWMREVDAGPDASLPEYGVALLPVMLLGVAVPAALMLVAPFLG</sequence>
<feature type="transmembrane region" description="Helical" evidence="1">
    <location>
        <begin position="123"/>
        <end position="146"/>
    </location>
</feature>
<evidence type="ECO:0000313" key="3">
    <source>
        <dbReference type="Proteomes" id="UP000718821"/>
    </source>
</evidence>
<evidence type="ECO:0000256" key="1">
    <source>
        <dbReference type="SAM" id="Phobius"/>
    </source>
</evidence>
<keyword evidence="3" id="KW-1185">Reference proteome</keyword>
<feature type="transmembrane region" description="Helical" evidence="1">
    <location>
        <begin position="60"/>
        <end position="80"/>
    </location>
</feature>
<dbReference type="Proteomes" id="UP000718821">
    <property type="component" value="Unassembled WGS sequence"/>
</dbReference>
<feature type="transmembrane region" description="Helical" evidence="1">
    <location>
        <begin position="158"/>
        <end position="181"/>
    </location>
</feature>
<feature type="transmembrane region" description="Helical" evidence="1">
    <location>
        <begin position="92"/>
        <end position="111"/>
    </location>
</feature>
<evidence type="ECO:0000313" key="2">
    <source>
        <dbReference type="EMBL" id="MBM6700078.1"/>
    </source>
</evidence>
<comment type="caution">
    <text evidence="2">The sequence shown here is derived from an EMBL/GenBank/DDBJ whole genome shotgun (WGS) entry which is preliminary data.</text>
</comment>
<organism evidence="2 3">
    <name type="scientific">Bifidobacterium pullorum subsp. saeculare</name>
    <dbReference type="NCBI Taxonomy" id="78257"/>
    <lineage>
        <taxon>Bacteria</taxon>
        <taxon>Bacillati</taxon>
        <taxon>Actinomycetota</taxon>
        <taxon>Actinomycetes</taxon>
        <taxon>Bifidobacteriales</taxon>
        <taxon>Bifidobacteriaceae</taxon>
        <taxon>Bifidobacterium</taxon>
    </lineage>
</organism>
<reference evidence="2" key="2">
    <citation type="journal article" date="2021" name="Sci. Rep.">
        <title>The distribution of antibiotic resistance genes in chicken gut microbiota commensals.</title>
        <authorList>
            <person name="Juricova H."/>
            <person name="Matiasovicova J."/>
            <person name="Kubasova T."/>
            <person name="Cejkova D."/>
            <person name="Rychlik I."/>
        </authorList>
    </citation>
    <scope>NUCLEOTIDE SEQUENCE</scope>
    <source>
        <strain evidence="2">An836</strain>
    </source>
</reference>
<name>A0A938WYQ4_9BIFI</name>
<dbReference type="EMBL" id="JACLYU010000014">
    <property type="protein sequence ID" value="MBM6700078.1"/>
    <property type="molecule type" value="Genomic_DNA"/>
</dbReference>
<feature type="transmembrane region" description="Helical" evidence="1">
    <location>
        <begin position="32"/>
        <end position="53"/>
    </location>
</feature>
<keyword evidence="1" id="KW-0472">Membrane</keyword>
<keyword evidence="1" id="KW-1133">Transmembrane helix</keyword>
<reference evidence="2" key="1">
    <citation type="submission" date="2020-08" db="EMBL/GenBank/DDBJ databases">
        <authorList>
            <person name="Cejkova D."/>
            <person name="Kubasova T."/>
            <person name="Jahodarova E."/>
            <person name="Rychlik I."/>
        </authorList>
    </citation>
    <scope>NUCLEOTIDE SEQUENCE</scope>
    <source>
        <strain evidence="2">An836</strain>
    </source>
</reference>
<keyword evidence="1" id="KW-0812">Transmembrane</keyword>
<gene>
    <name evidence="2" type="ORF">H7U32_07155</name>
</gene>
<protein>
    <submittedName>
        <fullName evidence="2">Uncharacterized protein</fullName>
    </submittedName>
</protein>
<accession>A0A938WYQ4</accession>
<feature type="transmembrane region" description="Helical" evidence="1">
    <location>
        <begin position="7"/>
        <end position="26"/>
    </location>
</feature>